<dbReference type="PATRIC" id="fig|1454001.3.peg.3821"/>
<reference evidence="1" key="1">
    <citation type="submission" date="2014-02" db="EMBL/GenBank/DDBJ databases">
        <title>Expanding our view of genomic diversity in Candidatus Accumulibacter clades.</title>
        <authorList>
            <person name="Skennerton C.T."/>
            <person name="Barr J.J."/>
            <person name="Slater F.R."/>
            <person name="Bond P.L."/>
            <person name="Tyson G.W."/>
        </authorList>
    </citation>
    <scope>NUCLEOTIDE SEQUENCE [LARGE SCALE GENOMIC DNA]</scope>
</reference>
<evidence type="ECO:0000313" key="1">
    <source>
        <dbReference type="EMBL" id="EXI64196.1"/>
    </source>
</evidence>
<dbReference type="EMBL" id="JFAX01000040">
    <property type="protein sequence ID" value="EXI64196.1"/>
    <property type="molecule type" value="Genomic_DNA"/>
</dbReference>
<evidence type="ECO:0000313" key="2">
    <source>
        <dbReference type="Proteomes" id="UP000020218"/>
    </source>
</evidence>
<name>A0A011MNS8_9PROT</name>
<organism evidence="1 2">
    <name type="scientific">Candidatus Accumulibacter adjunctus</name>
    <dbReference type="NCBI Taxonomy" id="1454001"/>
    <lineage>
        <taxon>Bacteria</taxon>
        <taxon>Pseudomonadati</taxon>
        <taxon>Pseudomonadota</taxon>
        <taxon>Betaproteobacteria</taxon>
        <taxon>Candidatus Accumulibacter</taxon>
    </lineage>
</organism>
<sequence>MTIMIAGALHSHDRFLAALSGFRTLQRLDVLGDGEAWPWRVVGIQIK</sequence>
<dbReference type="STRING" id="1454001.AW08_03796"/>
<accession>A0A011MNS8</accession>
<gene>
    <name evidence="1" type="ORF">AW08_03796</name>
</gene>
<dbReference type="Proteomes" id="UP000020218">
    <property type="component" value="Unassembled WGS sequence"/>
</dbReference>
<proteinExistence type="predicted"/>
<protein>
    <submittedName>
        <fullName evidence="1">Uncharacterized protein</fullName>
    </submittedName>
</protein>
<comment type="caution">
    <text evidence="1">The sequence shown here is derived from an EMBL/GenBank/DDBJ whole genome shotgun (WGS) entry which is preliminary data.</text>
</comment>
<keyword evidence="2" id="KW-1185">Reference proteome</keyword>
<dbReference type="AlphaFoldDB" id="A0A011MNS8"/>